<dbReference type="Proteomes" id="UP001500221">
    <property type="component" value="Unassembled WGS sequence"/>
</dbReference>
<dbReference type="PANTHER" id="PTHR34109:SF1">
    <property type="entry name" value="VOC DOMAIN-CONTAINING PROTEIN"/>
    <property type="match status" value="1"/>
</dbReference>
<evidence type="ECO:0000259" key="1">
    <source>
        <dbReference type="PROSITE" id="PS51819"/>
    </source>
</evidence>
<evidence type="ECO:0000313" key="2">
    <source>
        <dbReference type="EMBL" id="GAA5148710.1"/>
    </source>
</evidence>
<sequence>MEVSPWIVAADAEGLLAFLAEVFGAEEAGRVPGPDGGIGHAETRLGASTVVVMDAHDGWTPHPSLLRVAVDDVAGVVRRAEAAGARVVTPRTSLPFGDDVARVADPWGNLWWVHQHVEDVGFDELLRRMDDPASSETMAGFELSLDAEMRRRTGGTEQP</sequence>
<dbReference type="PANTHER" id="PTHR34109">
    <property type="entry name" value="BNAUNNG04460D PROTEIN-RELATED"/>
    <property type="match status" value="1"/>
</dbReference>
<evidence type="ECO:0000313" key="3">
    <source>
        <dbReference type="Proteomes" id="UP001500221"/>
    </source>
</evidence>
<dbReference type="Gene3D" id="3.30.720.120">
    <property type="match status" value="1"/>
</dbReference>
<dbReference type="InterPro" id="IPR029068">
    <property type="entry name" value="Glyas_Bleomycin-R_OHBP_Dase"/>
</dbReference>
<dbReference type="Gene3D" id="3.30.720.110">
    <property type="match status" value="1"/>
</dbReference>
<reference evidence="3" key="1">
    <citation type="journal article" date="2019" name="Int. J. Syst. Evol. Microbiol.">
        <title>The Global Catalogue of Microorganisms (GCM) 10K type strain sequencing project: providing services to taxonomists for standard genome sequencing and annotation.</title>
        <authorList>
            <consortium name="The Broad Institute Genomics Platform"/>
            <consortium name="The Broad Institute Genome Sequencing Center for Infectious Disease"/>
            <person name="Wu L."/>
            <person name="Ma J."/>
        </authorList>
    </citation>
    <scope>NUCLEOTIDE SEQUENCE [LARGE SCALE GENOMIC DNA]</scope>
    <source>
        <strain evidence="3">JCM 18459</strain>
    </source>
</reference>
<feature type="domain" description="VOC" evidence="1">
    <location>
        <begin position="1"/>
        <end position="116"/>
    </location>
</feature>
<dbReference type="SUPFAM" id="SSF54593">
    <property type="entry name" value="Glyoxalase/Bleomycin resistance protein/Dihydroxybiphenyl dioxygenase"/>
    <property type="match status" value="1"/>
</dbReference>
<dbReference type="EMBL" id="BAABKG010000003">
    <property type="protein sequence ID" value="GAA5148710.1"/>
    <property type="molecule type" value="Genomic_DNA"/>
</dbReference>
<name>A0ABP9PLQ3_9ACTN</name>
<dbReference type="InterPro" id="IPR004360">
    <property type="entry name" value="Glyas_Fos-R_dOase_dom"/>
</dbReference>
<proteinExistence type="predicted"/>
<keyword evidence="3" id="KW-1185">Reference proteome</keyword>
<gene>
    <name evidence="2" type="ORF">GCM10023340_22920</name>
</gene>
<organism evidence="2 3">
    <name type="scientific">Nocardioides marinquilinus</name>
    <dbReference type="NCBI Taxonomy" id="1210400"/>
    <lineage>
        <taxon>Bacteria</taxon>
        <taxon>Bacillati</taxon>
        <taxon>Actinomycetota</taxon>
        <taxon>Actinomycetes</taxon>
        <taxon>Propionibacteriales</taxon>
        <taxon>Nocardioidaceae</taxon>
        <taxon>Nocardioides</taxon>
    </lineage>
</organism>
<dbReference type="Pfam" id="PF00903">
    <property type="entry name" value="Glyoxalase"/>
    <property type="match status" value="1"/>
</dbReference>
<protein>
    <submittedName>
        <fullName evidence="2">VOC family protein</fullName>
    </submittedName>
</protein>
<dbReference type="RefSeq" id="WP_345458442.1">
    <property type="nucleotide sequence ID" value="NZ_BAABKG010000003.1"/>
</dbReference>
<dbReference type="InterPro" id="IPR037523">
    <property type="entry name" value="VOC_core"/>
</dbReference>
<dbReference type="PROSITE" id="PS51819">
    <property type="entry name" value="VOC"/>
    <property type="match status" value="1"/>
</dbReference>
<comment type="caution">
    <text evidence="2">The sequence shown here is derived from an EMBL/GenBank/DDBJ whole genome shotgun (WGS) entry which is preliminary data.</text>
</comment>
<accession>A0ABP9PLQ3</accession>